<feature type="region of interest" description="Disordered" evidence="10">
    <location>
        <begin position="1"/>
        <end position="42"/>
    </location>
</feature>
<keyword evidence="6" id="KW-0999">Mitochondrion inner membrane</keyword>
<proteinExistence type="inferred from homology"/>
<reference evidence="12 13" key="1">
    <citation type="submission" date="2022-05" db="EMBL/GenBank/DDBJ databases">
        <title>Chromosome-level reference genomes for two strains of Caenorhabditis briggsae: an improved platform for comparative genomics.</title>
        <authorList>
            <person name="Stevens L."/>
            <person name="Andersen E.C."/>
        </authorList>
    </citation>
    <scope>NUCLEOTIDE SEQUENCE [LARGE SCALE GENOMIC DNA]</scope>
    <source>
        <strain evidence="12">QX1410_ONT</strain>
        <tissue evidence="12">Whole-organism</tissue>
    </source>
</reference>
<dbReference type="GO" id="GO:0005743">
    <property type="term" value="C:mitochondrial inner membrane"/>
    <property type="evidence" value="ECO:0007669"/>
    <property type="project" value="UniProtKB-SubCell"/>
</dbReference>
<evidence type="ECO:0000313" key="13">
    <source>
        <dbReference type="Proteomes" id="UP000827892"/>
    </source>
</evidence>
<evidence type="ECO:0000256" key="4">
    <source>
        <dbReference type="ARBA" id="ARBA00022448"/>
    </source>
</evidence>
<dbReference type="GO" id="GO:0006850">
    <property type="term" value="P:pyruvate import into mitochondria"/>
    <property type="evidence" value="ECO:0007669"/>
    <property type="project" value="InterPro"/>
</dbReference>
<evidence type="ECO:0000256" key="9">
    <source>
        <dbReference type="ARBA" id="ARBA00023136"/>
    </source>
</evidence>
<dbReference type="Pfam" id="PF03650">
    <property type="entry name" value="MPC"/>
    <property type="match status" value="1"/>
</dbReference>
<keyword evidence="9" id="KW-0472">Membrane</keyword>
<feature type="compositionally biased region" description="Basic and acidic residues" evidence="10">
    <location>
        <begin position="29"/>
        <end position="40"/>
    </location>
</feature>
<dbReference type="PANTHER" id="PTHR13384:SF19">
    <property type="entry name" value="G PATCH DOMAIN-CONTAINING PROTEIN 1"/>
    <property type="match status" value="1"/>
</dbReference>
<dbReference type="EMBL" id="CP090893">
    <property type="protein sequence ID" value="ULU00653.1"/>
    <property type="molecule type" value="Genomic_DNA"/>
</dbReference>
<feature type="region of interest" description="Disordered" evidence="10">
    <location>
        <begin position="598"/>
        <end position="694"/>
    </location>
</feature>
<dbReference type="InterPro" id="IPR000467">
    <property type="entry name" value="G_patch_dom"/>
</dbReference>
<keyword evidence="8" id="KW-0496">Mitochondrion</keyword>
<feature type="compositionally biased region" description="Low complexity" evidence="10">
    <location>
        <begin position="635"/>
        <end position="645"/>
    </location>
</feature>
<feature type="region of interest" description="Disordered" evidence="10">
    <location>
        <begin position="306"/>
        <end position="329"/>
    </location>
</feature>
<feature type="region of interest" description="Disordered" evidence="10">
    <location>
        <begin position="384"/>
        <end position="407"/>
    </location>
</feature>
<dbReference type="InterPro" id="IPR011666">
    <property type="entry name" value="DUF1604"/>
</dbReference>
<sequence>MNRKKLSTYGQEFDDDDEEGVTVSKKPTQIHEEVATDEKGKRRFHGAFTGGFSAGYWNTVGSKQGWVPQVFSSSKDARGDQIKQRAEDFMDAEDLGEYGIGNRSIKQTSTFGDGGSQKRKLAWERDAASVSTITQMFEEVVKPVSNSIGVRMLRSMGWREGRGVGLANVKQKKNRGGMTEEAEFDREQAAKVAPSYELANEDALVKQLRPLSGDHGIGYQGLRQTTVLDESYGRTALALKSGNKNSKGIRGQAFGVGAFEEEDESVYSNYDLSQFDFSLDVAGTSGESDLKTQKVDTAFELQPKRLNPRKFYGPPRVPPNFRGNHKPIPMDISKLPHLIKEDVKQMNAVQRAKFLGEDRLNILQIGVQDSSKPKERRSRWDIKANEVEQREGQRGGEADEERDRRLRNRVEFPNEPMRQARFKEFLHYIRRGLPYPQPTDLTVWEWEWEKKEFESKLTTEERGMLPEVQSRAQPLAKTAIAAPIHEMMASKFVKEAAGDLKVGTKDEDKLAAVKMEMFGDRTRQSFEWYPDALLAKRFNVPHPFPGCDMVGVPALQKTNWRQKDTLGDIGFSTSVGLPNTANEIEMRERLLKTKARRAAEEANRRESDDEEYADKKEELGEKEEKEDQKEEKAPKSFFDLIFGDGFEIDDDDSEDEKEQERERQKELERRKEEERKRMEEKERKEEERRNEVHRELRKLEEKKRLGVKSRKENDDDDIQVIEEISKNVTSYGPTLPPIAATLSKDSVLHLLEKNTLHQVILVMIPMSRVISKVTTYFKQHSTAEWKHYFLSTHFWGPVANWGLPLAALGDLKKNPDMISGPMTSALLIYSSVFMRFAWHVQPRNLLLFACHLANFSAQGAQLGRFINHNYLHYVEDPVHHKLMVKKEILEHEHEIEIKKAH</sequence>
<gene>
    <name evidence="12" type="ORF">L3Y34_001241</name>
</gene>
<evidence type="ECO:0000256" key="1">
    <source>
        <dbReference type="ARBA" id="ARBA00004448"/>
    </source>
</evidence>
<keyword evidence="5" id="KW-0812">Transmembrane</keyword>
<dbReference type="Pfam" id="PF01585">
    <property type="entry name" value="G-patch"/>
    <property type="match status" value="1"/>
</dbReference>
<evidence type="ECO:0000256" key="2">
    <source>
        <dbReference type="ARBA" id="ARBA00006416"/>
    </source>
</evidence>
<feature type="compositionally biased region" description="Basic and acidic residues" evidence="10">
    <location>
        <begin position="598"/>
        <end position="634"/>
    </location>
</feature>
<feature type="domain" description="G-patch" evidence="11">
    <location>
        <begin position="145"/>
        <end position="165"/>
    </location>
</feature>
<dbReference type="AlphaFoldDB" id="A0AAE9IPP3"/>
<evidence type="ECO:0000256" key="5">
    <source>
        <dbReference type="ARBA" id="ARBA00022692"/>
    </source>
</evidence>
<evidence type="ECO:0000313" key="12">
    <source>
        <dbReference type="EMBL" id="ULU00653.1"/>
    </source>
</evidence>
<dbReference type="PROSITE" id="PS50174">
    <property type="entry name" value="G_PATCH"/>
    <property type="match status" value="1"/>
</dbReference>
<dbReference type="InterPro" id="IPR005336">
    <property type="entry name" value="MPC"/>
</dbReference>
<comment type="subcellular location">
    <subcellularLocation>
        <location evidence="1">Mitochondrion inner membrane</location>
        <topology evidence="1">Multi-pass membrane protein</topology>
    </subcellularLocation>
</comment>
<name>A0AAE9IPP3_CAEBR</name>
<comment type="similarity">
    <text evidence="2">Belongs to the mitochondrial pyruvate carrier (MPC) (TC 2.A.105) family.</text>
</comment>
<evidence type="ECO:0000259" key="11">
    <source>
        <dbReference type="PROSITE" id="PS50174"/>
    </source>
</evidence>
<feature type="compositionally biased region" description="Basic and acidic residues" evidence="10">
    <location>
        <begin position="658"/>
        <end position="694"/>
    </location>
</feature>
<evidence type="ECO:0000256" key="3">
    <source>
        <dbReference type="ARBA" id="ARBA00008600"/>
    </source>
</evidence>
<protein>
    <recommendedName>
        <fullName evidence="11">G-patch domain-containing protein</fullName>
    </recommendedName>
</protein>
<comment type="similarity">
    <text evidence="3">Belongs to the GPATCH1 family.</text>
</comment>
<evidence type="ECO:0000256" key="10">
    <source>
        <dbReference type="SAM" id="MobiDB-lite"/>
    </source>
</evidence>
<dbReference type="GO" id="GO:0003676">
    <property type="term" value="F:nucleic acid binding"/>
    <property type="evidence" value="ECO:0007669"/>
    <property type="project" value="InterPro"/>
</dbReference>
<dbReference type="GO" id="GO:0006397">
    <property type="term" value="P:mRNA processing"/>
    <property type="evidence" value="ECO:0007669"/>
    <property type="project" value="InterPro"/>
</dbReference>
<evidence type="ECO:0000256" key="7">
    <source>
        <dbReference type="ARBA" id="ARBA00022989"/>
    </source>
</evidence>
<dbReference type="Pfam" id="PF07713">
    <property type="entry name" value="DUF1604"/>
    <property type="match status" value="1"/>
</dbReference>
<feature type="compositionally biased region" description="Acidic residues" evidence="10">
    <location>
        <begin position="646"/>
        <end position="657"/>
    </location>
</feature>
<accession>A0AAE9IPP3</accession>
<dbReference type="Proteomes" id="UP000827892">
    <property type="component" value="Chromosome III"/>
</dbReference>
<organism evidence="12 13">
    <name type="scientific">Caenorhabditis briggsae</name>
    <dbReference type="NCBI Taxonomy" id="6238"/>
    <lineage>
        <taxon>Eukaryota</taxon>
        <taxon>Metazoa</taxon>
        <taxon>Ecdysozoa</taxon>
        <taxon>Nematoda</taxon>
        <taxon>Chromadorea</taxon>
        <taxon>Rhabditida</taxon>
        <taxon>Rhabditina</taxon>
        <taxon>Rhabditomorpha</taxon>
        <taxon>Rhabditoidea</taxon>
        <taxon>Rhabditidae</taxon>
        <taxon>Peloderinae</taxon>
        <taxon>Caenorhabditis</taxon>
    </lineage>
</organism>
<dbReference type="PANTHER" id="PTHR13384">
    <property type="entry name" value="G PATCH DOMAIN-CONTAINING PROTEIN 1"/>
    <property type="match status" value="1"/>
</dbReference>
<evidence type="ECO:0000256" key="6">
    <source>
        <dbReference type="ARBA" id="ARBA00022792"/>
    </source>
</evidence>
<evidence type="ECO:0000256" key="8">
    <source>
        <dbReference type="ARBA" id="ARBA00023128"/>
    </source>
</evidence>
<keyword evidence="4" id="KW-0813">Transport</keyword>
<keyword evidence="7" id="KW-1133">Transmembrane helix</keyword>